<dbReference type="EMBL" id="ANFM02000002">
    <property type="protein sequence ID" value="EOD81777.1"/>
    <property type="molecule type" value="Genomic_DNA"/>
</dbReference>
<gene>
    <name evidence="1" type="ORF">D515_01684</name>
</gene>
<comment type="caution">
    <text evidence="1">The sequence shown here is derived from an EMBL/GenBank/DDBJ whole genome shotgun (WGS) entry which is preliminary data.</text>
</comment>
<sequence length="40" mass="4852">MMPATNLRDEDNCFILNDFVPLFLKNFRNPKQKNLYFKKS</sequence>
<organism evidence="1 2">
    <name type="scientific">Grimontia indica</name>
    <dbReference type="NCBI Taxonomy" id="1056512"/>
    <lineage>
        <taxon>Bacteria</taxon>
        <taxon>Pseudomonadati</taxon>
        <taxon>Pseudomonadota</taxon>
        <taxon>Gammaproteobacteria</taxon>
        <taxon>Vibrionales</taxon>
        <taxon>Vibrionaceae</taxon>
        <taxon>Grimontia</taxon>
    </lineage>
</organism>
<evidence type="ECO:0000313" key="2">
    <source>
        <dbReference type="Proteomes" id="UP000011223"/>
    </source>
</evidence>
<protein>
    <submittedName>
        <fullName evidence="1">Uncharacterized protein</fullName>
    </submittedName>
</protein>
<name>R1IWC6_9GAMM</name>
<evidence type="ECO:0000313" key="1">
    <source>
        <dbReference type="EMBL" id="EOD81777.1"/>
    </source>
</evidence>
<reference evidence="1 2" key="1">
    <citation type="journal article" date="2014" name="PLoS ONE">
        <title>Grimontia indica AK16(T), sp. nov., Isolated from a Seawater Sample Reports the Presence of Pathogenic Genes Similar to Vibrio Genus.</title>
        <authorList>
            <person name="Singh A."/>
            <person name="Vaidya B."/>
            <person name="Khatri I."/>
            <person name="Srinivas T.N."/>
            <person name="Subramanian S."/>
            <person name="Korpole S."/>
            <person name="Pinnaka A.K."/>
        </authorList>
    </citation>
    <scope>NUCLEOTIDE SEQUENCE [LARGE SCALE GENOMIC DNA]</scope>
    <source>
        <strain evidence="1 2">AK16</strain>
    </source>
</reference>
<dbReference type="AlphaFoldDB" id="R1IWC6"/>
<accession>R1IWC6</accession>
<dbReference type="Proteomes" id="UP000011223">
    <property type="component" value="Unassembled WGS sequence"/>
</dbReference>
<proteinExistence type="predicted"/>
<keyword evidence="2" id="KW-1185">Reference proteome</keyword>